<keyword evidence="2" id="KW-1185">Reference proteome</keyword>
<comment type="caution">
    <text evidence="1">The sequence shown here is derived from an EMBL/GenBank/DDBJ whole genome shotgun (WGS) entry which is preliminary data.</text>
</comment>
<dbReference type="Proteomes" id="UP000295063">
    <property type="component" value="Unassembled WGS sequence"/>
</dbReference>
<evidence type="ECO:0000313" key="1">
    <source>
        <dbReference type="EMBL" id="TCL39462.1"/>
    </source>
</evidence>
<dbReference type="RefSeq" id="WP_132076019.1">
    <property type="nucleotide sequence ID" value="NZ_DAIMLW010000255.1"/>
</dbReference>
<organism evidence="1 2">
    <name type="scientific">Anaerospora hongkongensis</name>
    <dbReference type="NCBI Taxonomy" id="244830"/>
    <lineage>
        <taxon>Bacteria</taxon>
        <taxon>Bacillati</taxon>
        <taxon>Bacillota</taxon>
        <taxon>Negativicutes</taxon>
        <taxon>Selenomonadales</taxon>
        <taxon>Sporomusaceae</taxon>
        <taxon>Anaerospora</taxon>
    </lineage>
</organism>
<dbReference type="OrthoDB" id="1685231at2"/>
<protein>
    <submittedName>
        <fullName evidence="1">Uncharacterized protein</fullName>
    </submittedName>
</protein>
<proteinExistence type="predicted"/>
<dbReference type="AlphaFoldDB" id="A0A4R1QB96"/>
<reference evidence="1 2" key="1">
    <citation type="submission" date="2019-03" db="EMBL/GenBank/DDBJ databases">
        <title>Genomic Encyclopedia of Type Strains, Phase IV (KMG-IV): sequencing the most valuable type-strain genomes for metagenomic binning, comparative biology and taxonomic classification.</title>
        <authorList>
            <person name="Goeker M."/>
        </authorList>
    </citation>
    <scope>NUCLEOTIDE SEQUENCE [LARGE SCALE GENOMIC DNA]</scope>
    <source>
        <strain evidence="1 2">DSM 15969</strain>
    </source>
</reference>
<gene>
    <name evidence="1" type="ORF">EV210_102378</name>
</gene>
<evidence type="ECO:0000313" key="2">
    <source>
        <dbReference type="Proteomes" id="UP000295063"/>
    </source>
</evidence>
<dbReference type="EMBL" id="SLUI01000002">
    <property type="protein sequence ID" value="TCL39462.1"/>
    <property type="molecule type" value="Genomic_DNA"/>
</dbReference>
<name>A0A4R1QB96_9FIRM</name>
<accession>A0A4R1QB96</accession>
<sequence>MKKGLQRLVQGILSLIMTFLVMASPVAAIIYATEPAVQMSSFSISRTPIKTYVTTLVERLESPDDQAPFPVQAPPAVELPSYALKKGPALK</sequence>